<keyword evidence="9" id="KW-1185">Reference proteome</keyword>
<proteinExistence type="predicted"/>
<evidence type="ECO:0000256" key="3">
    <source>
        <dbReference type="ARBA" id="ARBA00012098"/>
    </source>
</evidence>
<evidence type="ECO:0000256" key="4">
    <source>
        <dbReference type="ARBA" id="ARBA00019595"/>
    </source>
</evidence>
<evidence type="ECO:0000313" key="9">
    <source>
        <dbReference type="Proteomes" id="UP000256971"/>
    </source>
</evidence>
<evidence type="ECO:0000256" key="6">
    <source>
        <dbReference type="ARBA" id="ARBA00031424"/>
    </source>
</evidence>
<gene>
    <name evidence="8" type="ORF">DY252_10835</name>
</gene>
<sequence length="186" mass="21218">MSRFEIHNLPLAGVSKIVRSFRGDERGFLSRMYCRDEFEKAGWDTSIAQINHTLTSEKGTVRGLHFQRPPYSEKKLVTCLHGEIWDVVVDIRRDSSTFLQWHGEKISSERGEAILIPEGFAHGFQTLTDDVELIYLHSAPYDPASEDGLSPDDPELRIKWPLPCANLSKRDKGHPMIDEHFSGIKL</sequence>
<dbReference type="InterPro" id="IPR011051">
    <property type="entry name" value="RmlC_Cupin_sf"/>
</dbReference>
<protein>
    <recommendedName>
        <fullName evidence="4">dTDP-4-dehydrorhamnose 3,5-epimerase</fullName>
        <ecNumber evidence="3">5.1.3.13</ecNumber>
    </recommendedName>
    <alternativeName>
        <fullName evidence="6">Thymidine diphospho-4-keto-rhamnose 3,5-epimerase</fullName>
    </alternativeName>
    <alternativeName>
        <fullName evidence="5">dTDP-4-keto-6-deoxyglucose 3,5-epimerase</fullName>
    </alternativeName>
    <alternativeName>
        <fullName evidence="7">dTDP-6-deoxy-D-xylo-4-hexulose 3,5-epimerase</fullName>
    </alternativeName>
</protein>
<dbReference type="EMBL" id="CP031555">
    <property type="protein sequence ID" value="AXO14657.1"/>
    <property type="molecule type" value="Genomic_DNA"/>
</dbReference>
<organism evidence="8 9">
    <name type="scientific">Thalassospira indica</name>
    <dbReference type="NCBI Taxonomy" id="1891279"/>
    <lineage>
        <taxon>Bacteria</taxon>
        <taxon>Pseudomonadati</taxon>
        <taxon>Pseudomonadota</taxon>
        <taxon>Alphaproteobacteria</taxon>
        <taxon>Rhodospirillales</taxon>
        <taxon>Thalassospiraceae</taxon>
        <taxon>Thalassospira</taxon>
    </lineage>
</organism>
<dbReference type="PANTHER" id="PTHR21047:SF2">
    <property type="entry name" value="THYMIDINE DIPHOSPHO-4-KETO-RHAMNOSE 3,5-EPIMERASE"/>
    <property type="match status" value="1"/>
</dbReference>
<accession>A0ABN5NE04</accession>
<dbReference type="PANTHER" id="PTHR21047">
    <property type="entry name" value="DTDP-6-DEOXY-D-GLUCOSE-3,5 EPIMERASE"/>
    <property type="match status" value="1"/>
</dbReference>
<reference evidence="8 9" key="1">
    <citation type="submission" date="2018-08" db="EMBL/GenBank/DDBJ databases">
        <title>Complete genome sequence of type strain Thalassospira indica MCCC 1A01103T, isolated from isolated from deep seawater of the Indian Ocean.</title>
        <authorList>
            <person name="Liu Y."/>
        </authorList>
    </citation>
    <scope>NUCLEOTIDE SEQUENCE [LARGE SCALE GENOMIC DNA]</scope>
    <source>
        <strain evidence="8 9">PB8BT</strain>
    </source>
</reference>
<dbReference type="InterPro" id="IPR000888">
    <property type="entry name" value="RmlC-like"/>
</dbReference>
<dbReference type="SUPFAM" id="SSF51182">
    <property type="entry name" value="RmlC-like cupins"/>
    <property type="match status" value="1"/>
</dbReference>
<evidence type="ECO:0000313" key="8">
    <source>
        <dbReference type="EMBL" id="AXO14657.1"/>
    </source>
</evidence>
<dbReference type="InterPro" id="IPR014710">
    <property type="entry name" value="RmlC-like_jellyroll"/>
</dbReference>
<dbReference type="CDD" id="cd00438">
    <property type="entry name" value="cupin_RmlC"/>
    <property type="match status" value="1"/>
</dbReference>
<dbReference type="RefSeq" id="WP_064789496.1">
    <property type="nucleotide sequence ID" value="NZ_CP031555.1"/>
</dbReference>
<dbReference type="EC" id="5.1.3.13" evidence="3"/>
<dbReference type="Gene3D" id="2.60.120.10">
    <property type="entry name" value="Jelly Rolls"/>
    <property type="match status" value="1"/>
</dbReference>
<comment type="function">
    <text evidence="2">Catalyzes the epimerization of the C3' and C5'positions of dTDP-6-deoxy-D-xylo-4-hexulose, forming dTDP-6-deoxy-L-lyxo-4-hexulose.</text>
</comment>
<dbReference type="Proteomes" id="UP000256971">
    <property type="component" value="Chromosome"/>
</dbReference>
<evidence type="ECO:0000256" key="5">
    <source>
        <dbReference type="ARBA" id="ARBA00029758"/>
    </source>
</evidence>
<evidence type="ECO:0000256" key="1">
    <source>
        <dbReference type="ARBA" id="ARBA00001298"/>
    </source>
</evidence>
<evidence type="ECO:0000256" key="2">
    <source>
        <dbReference type="ARBA" id="ARBA00001997"/>
    </source>
</evidence>
<name>A0ABN5NE04_9PROT</name>
<evidence type="ECO:0000256" key="7">
    <source>
        <dbReference type="ARBA" id="ARBA00033311"/>
    </source>
</evidence>
<dbReference type="Pfam" id="PF00908">
    <property type="entry name" value="dTDP_sugar_isom"/>
    <property type="match status" value="1"/>
</dbReference>
<comment type="catalytic activity">
    <reaction evidence="1">
        <text>dTDP-4-dehydro-6-deoxy-alpha-D-glucose = dTDP-4-dehydro-beta-L-rhamnose</text>
        <dbReference type="Rhea" id="RHEA:16969"/>
        <dbReference type="ChEBI" id="CHEBI:57649"/>
        <dbReference type="ChEBI" id="CHEBI:62830"/>
        <dbReference type="EC" id="5.1.3.13"/>
    </reaction>
</comment>